<dbReference type="InterPro" id="IPR012340">
    <property type="entry name" value="NA-bd_OB-fold"/>
</dbReference>
<gene>
    <name evidence="5" type="ordered locus">CRP_050</name>
</gene>
<feature type="domain" description="S1 motif" evidence="4">
    <location>
        <begin position="128"/>
        <end position="194"/>
    </location>
</feature>
<proteinExistence type="inferred from homology"/>
<organism evidence="5 6">
    <name type="scientific">Carsonella ruddii (strain PV)</name>
    <dbReference type="NCBI Taxonomy" id="387662"/>
    <lineage>
        <taxon>Bacteria</taxon>
        <taxon>Pseudomonadati</taxon>
        <taxon>Pseudomonadota</taxon>
        <taxon>Gammaproteobacteria</taxon>
        <taxon>Oceanospirillales</taxon>
        <taxon>Halomonadaceae</taxon>
        <taxon>Zymobacter group</taxon>
        <taxon>Candidatus Carsonella</taxon>
    </lineage>
</organism>
<dbReference type="KEGG" id="crp:CRP_050"/>
<dbReference type="GO" id="GO:0003735">
    <property type="term" value="F:structural constituent of ribosome"/>
    <property type="evidence" value="ECO:0007669"/>
    <property type="project" value="TreeGrafter"/>
</dbReference>
<evidence type="ECO:0000313" key="5">
    <source>
        <dbReference type="EMBL" id="BAF35081.1"/>
    </source>
</evidence>
<protein>
    <submittedName>
        <fullName evidence="5">Putative ribosomal protein S1</fullName>
    </submittedName>
</protein>
<keyword evidence="2 5" id="KW-0689">Ribosomal protein</keyword>
<dbReference type="PROSITE" id="PS50126">
    <property type="entry name" value="S1"/>
    <property type="match status" value="1"/>
</dbReference>
<dbReference type="InterPro" id="IPR050437">
    <property type="entry name" value="Ribos_protein_bS1-like"/>
</dbReference>
<evidence type="ECO:0000259" key="4">
    <source>
        <dbReference type="PROSITE" id="PS50126"/>
    </source>
</evidence>
<keyword evidence="3" id="KW-0687">Ribonucleoprotein</keyword>
<dbReference type="SUPFAM" id="SSF50249">
    <property type="entry name" value="Nucleic acid-binding proteins"/>
    <property type="match status" value="1"/>
</dbReference>
<evidence type="ECO:0000256" key="3">
    <source>
        <dbReference type="ARBA" id="ARBA00023274"/>
    </source>
</evidence>
<dbReference type="RefSeq" id="WP_011672273.1">
    <property type="nucleotide sequence ID" value="NC_008512.1"/>
</dbReference>
<dbReference type="EMBL" id="AP009180">
    <property type="protein sequence ID" value="BAF35081.1"/>
    <property type="molecule type" value="Genomic_DNA"/>
</dbReference>
<dbReference type="InterPro" id="IPR003029">
    <property type="entry name" value="S1_domain"/>
</dbReference>
<evidence type="ECO:0000256" key="1">
    <source>
        <dbReference type="ARBA" id="ARBA00006767"/>
    </source>
</evidence>
<reference evidence="5 6" key="1">
    <citation type="journal article" date="2006" name="Science">
        <title>The 160-kilobase genome of the bacterial endosymbiont Carsonella.</title>
        <authorList>
            <person name="Nakabachi A."/>
            <person name="Yamashita A."/>
            <person name="Toh H."/>
            <person name="Ishikawa H."/>
            <person name="Dunbar H."/>
            <person name="Moran N."/>
            <person name="Hattori M."/>
        </authorList>
    </citation>
    <scope>NUCLEOTIDE SEQUENCE [LARGE SCALE GENOMIC DNA]</scope>
    <source>
        <strain evidence="5 6">PV</strain>
    </source>
</reference>
<dbReference type="Gene3D" id="2.40.50.140">
    <property type="entry name" value="Nucleic acid-binding proteins"/>
    <property type="match status" value="1"/>
</dbReference>
<evidence type="ECO:0000313" key="6">
    <source>
        <dbReference type="Proteomes" id="UP000000777"/>
    </source>
</evidence>
<dbReference type="AlphaFoldDB" id="Q05FU0"/>
<evidence type="ECO:0000256" key="2">
    <source>
        <dbReference type="ARBA" id="ARBA00022980"/>
    </source>
</evidence>
<dbReference type="OrthoDB" id="9804077at2"/>
<name>Q05FU0_CARRP</name>
<dbReference type="Proteomes" id="UP000000777">
    <property type="component" value="Chromosome"/>
</dbReference>
<dbReference type="STRING" id="387662.CRP_050"/>
<dbReference type="SMART" id="SM00316">
    <property type="entry name" value="S1"/>
    <property type="match status" value="1"/>
</dbReference>
<comment type="similarity">
    <text evidence="1">Belongs to the bacterial ribosomal protein bS1 family.</text>
</comment>
<dbReference type="Pfam" id="PF00575">
    <property type="entry name" value="S1"/>
    <property type="match status" value="1"/>
</dbReference>
<dbReference type="GO" id="GO:0005840">
    <property type="term" value="C:ribosome"/>
    <property type="evidence" value="ECO:0007669"/>
    <property type="project" value="UniProtKB-KW"/>
</dbReference>
<sequence>MLKLNSTIKENILSFYDEYIITNFLKTIYLKKINFNFKKIVNKFKKKKIVYNIFFFSNLKKKIKTGYYLDNECLLYLSNNLIGLKKKILQKKIYLFEILFKIIIFNKSKFITRKINFKKKKKIKIKINKKYIGIIKNVVSYGIFIDIGSLDGLLHISDIPKYKKVYKNLFTKNKIIVKITKFDRKLKKISLNLKKTYKKYNLIFEEYIICKIKKIEKNFFLCLSKYNKIFIKKNSNFYKKNDIIKFYLIKKNENYLFLSKYYKLYKNRNKYIKYNLKLKFNEFYLFSYKNKKFISNKNNRITKIKKNEFYKYFISKIINNDFYKIIYINKKNYIKYGNFFLLTNINFIFTINNFKIINNNIFFFLKKY</sequence>
<dbReference type="GO" id="GO:1990904">
    <property type="term" value="C:ribonucleoprotein complex"/>
    <property type="evidence" value="ECO:0007669"/>
    <property type="project" value="UniProtKB-KW"/>
</dbReference>
<dbReference type="GO" id="GO:0003729">
    <property type="term" value="F:mRNA binding"/>
    <property type="evidence" value="ECO:0007669"/>
    <property type="project" value="TreeGrafter"/>
</dbReference>
<accession>Q05FU0</accession>
<dbReference type="GO" id="GO:0006412">
    <property type="term" value="P:translation"/>
    <property type="evidence" value="ECO:0007669"/>
    <property type="project" value="TreeGrafter"/>
</dbReference>
<dbReference type="PANTHER" id="PTHR10724:SF7">
    <property type="entry name" value="SMALL RIBOSOMAL SUBUNIT PROTEIN BS1C"/>
    <property type="match status" value="1"/>
</dbReference>
<dbReference type="PANTHER" id="PTHR10724">
    <property type="entry name" value="30S RIBOSOMAL PROTEIN S1"/>
    <property type="match status" value="1"/>
</dbReference>
<dbReference type="HOGENOM" id="CLU_751615_0_0_6"/>